<organism evidence="2 3">
    <name type="scientific">Carboxydichorda subterranea</name>
    <dbReference type="NCBI Taxonomy" id="3109565"/>
    <lineage>
        <taxon>Bacteria</taxon>
        <taxon>Bacillati</taxon>
        <taxon>Bacillota</taxon>
        <taxon>Limnochordia</taxon>
        <taxon>Limnochordales</taxon>
        <taxon>Geochordaceae</taxon>
        <taxon>Carboxydichorda</taxon>
    </lineage>
</organism>
<dbReference type="Proteomes" id="UP001332192">
    <property type="component" value="Chromosome"/>
</dbReference>
<gene>
    <name evidence="2" type="ORF">U7230_08010</name>
</gene>
<protein>
    <recommendedName>
        <fullName evidence="4">Stage II sporulation protein M</fullName>
    </recommendedName>
</protein>
<keyword evidence="1" id="KW-1133">Transmembrane helix</keyword>
<dbReference type="RefSeq" id="WP_324715327.1">
    <property type="nucleotide sequence ID" value="NZ_CP141615.1"/>
</dbReference>
<evidence type="ECO:0000313" key="2">
    <source>
        <dbReference type="EMBL" id="WRP16054.1"/>
    </source>
</evidence>
<accession>A0ABZ1BTE9</accession>
<evidence type="ECO:0008006" key="4">
    <source>
        <dbReference type="Google" id="ProtNLM"/>
    </source>
</evidence>
<reference evidence="2 3" key="1">
    <citation type="journal article" date="2024" name="Front. Microbiol.">
        <title>Novel thermophilic genera Geochorda gen. nov. and Carboxydochorda gen. nov. from the deep terrestrial subsurface reveal the ecophysiological diversity in the class Limnochordia.</title>
        <authorList>
            <person name="Karnachuk O.V."/>
            <person name="Lukina A.P."/>
            <person name="Avakyan M.R."/>
            <person name="Kadnikov V.V."/>
            <person name="Begmatov S."/>
            <person name="Beletsky A.V."/>
            <person name="Vlasova K.G."/>
            <person name="Novikov A.A."/>
            <person name="Shcherbakova V.A."/>
            <person name="Mardanov A.V."/>
            <person name="Ravin N.V."/>
        </authorList>
    </citation>
    <scope>NUCLEOTIDE SEQUENCE [LARGE SCALE GENOMIC DNA]</scope>
    <source>
        <strain evidence="2 3">L945</strain>
    </source>
</reference>
<feature type="transmembrane region" description="Helical" evidence="1">
    <location>
        <begin position="12"/>
        <end position="34"/>
    </location>
</feature>
<evidence type="ECO:0000313" key="3">
    <source>
        <dbReference type="Proteomes" id="UP001332192"/>
    </source>
</evidence>
<evidence type="ECO:0000256" key="1">
    <source>
        <dbReference type="SAM" id="Phobius"/>
    </source>
</evidence>
<keyword evidence="1" id="KW-0472">Membrane</keyword>
<keyword evidence="3" id="KW-1185">Reference proteome</keyword>
<feature type="transmembrane region" description="Helical" evidence="1">
    <location>
        <begin position="67"/>
        <end position="88"/>
    </location>
</feature>
<sequence length="208" mass="22679">MRLARGLLLHDSVWVRFLALWVGVAAAFVIAWVVSCAWLPEGMLRGIFPGSRLAGGATTERTFVAEWLRIAGVNLASAGLVTGVASLVETEGGFSLGYLVPLWNALLYGAFLGTNSFAIPIPQGRMAPSFVVFGRSGIYEITAYVLLAVSLRGLARYRILGHWWSFRQQLVRIEPPGLRRQEWLGVVLALALLLAANAREALQAMQLT</sequence>
<name>A0ABZ1BTE9_9FIRM</name>
<keyword evidence="1" id="KW-0812">Transmembrane</keyword>
<dbReference type="EMBL" id="CP141615">
    <property type="protein sequence ID" value="WRP16054.1"/>
    <property type="molecule type" value="Genomic_DNA"/>
</dbReference>
<proteinExistence type="predicted"/>
<feature type="transmembrane region" description="Helical" evidence="1">
    <location>
        <begin position="100"/>
        <end position="121"/>
    </location>
</feature>